<dbReference type="PANTHER" id="PTHR44366:SF1">
    <property type="entry name" value="UDP-N-ACETYLGLUCOSAMINE--PEPTIDE N-ACETYLGLUCOSAMINYLTRANSFERASE 110 KDA SUBUNIT"/>
    <property type="match status" value="1"/>
</dbReference>
<dbReference type="EMBL" id="AP018052">
    <property type="protein sequence ID" value="BAZ93197.1"/>
    <property type="molecule type" value="Genomic_DNA"/>
</dbReference>
<dbReference type="Pfam" id="PF13432">
    <property type="entry name" value="TPR_16"/>
    <property type="match status" value="2"/>
</dbReference>
<dbReference type="InterPro" id="IPR037919">
    <property type="entry name" value="OGT"/>
</dbReference>
<gene>
    <name evidence="2" type="ORF">FOKN1_0795</name>
</gene>
<feature type="repeat" description="TPR" evidence="1">
    <location>
        <begin position="155"/>
        <end position="188"/>
    </location>
</feature>
<dbReference type="GO" id="GO:0097363">
    <property type="term" value="F:protein O-acetylglucosaminyltransferase activity"/>
    <property type="evidence" value="ECO:0007669"/>
    <property type="project" value="TreeGrafter"/>
</dbReference>
<dbReference type="InterPro" id="IPR027417">
    <property type="entry name" value="P-loop_NTPase"/>
</dbReference>
<protein>
    <submittedName>
        <fullName evidence="2">Uncharacterized protein</fullName>
    </submittedName>
</protein>
<dbReference type="GO" id="GO:0006493">
    <property type="term" value="P:protein O-linked glycosylation"/>
    <property type="evidence" value="ECO:0007669"/>
    <property type="project" value="InterPro"/>
</dbReference>
<organism evidence="2 3">
    <name type="scientific">Thiohalobacter thiocyanaticus</name>
    <dbReference type="NCBI Taxonomy" id="585455"/>
    <lineage>
        <taxon>Bacteria</taxon>
        <taxon>Pseudomonadati</taxon>
        <taxon>Pseudomonadota</taxon>
        <taxon>Gammaproteobacteria</taxon>
        <taxon>Thiohalobacterales</taxon>
        <taxon>Thiohalobacteraceae</taxon>
        <taxon>Thiohalobacter</taxon>
    </lineage>
</organism>
<dbReference type="KEGG" id="ttc:FOKN1_0795"/>
<evidence type="ECO:0000256" key="1">
    <source>
        <dbReference type="PROSITE-ProRule" id="PRU00339"/>
    </source>
</evidence>
<evidence type="ECO:0000313" key="2">
    <source>
        <dbReference type="EMBL" id="BAZ93197.1"/>
    </source>
</evidence>
<dbReference type="Pfam" id="PF14559">
    <property type="entry name" value="TPR_19"/>
    <property type="match status" value="1"/>
</dbReference>
<dbReference type="PANTHER" id="PTHR44366">
    <property type="entry name" value="UDP-N-ACETYLGLUCOSAMINE--PEPTIDE N-ACETYLGLUCOSAMINYLTRANSFERASE 110 KDA SUBUNIT"/>
    <property type="match status" value="1"/>
</dbReference>
<dbReference type="Pfam" id="PF13469">
    <property type="entry name" value="Sulfotransfer_3"/>
    <property type="match status" value="1"/>
</dbReference>
<dbReference type="InterPro" id="IPR019734">
    <property type="entry name" value="TPR_rpt"/>
</dbReference>
<dbReference type="RefSeq" id="WP_096364948.1">
    <property type="nucleotide sequence ID" value="NZ_AP018052.1"/>
</dbReference>
<dbReference type="SUPFAM" id="SSF52540">
    <property type="entry name" value="P-loop containing nucleoside triphosphate hydrolases"/>
    <property type="match status" value="1"/>
</dbReference>
<sequence length="598" mass="68462">MQLPTSAHYKPDQIMQQEIINLKNHAVTAYNRGQLTQAKAAFETLLRQTPGDPDIWNMLGVIYGRMGDTAKAEQYLRRTIAQFPKFGPARGNLGLLLSQMGKLDEAEECFRKAITVDPKDFNAHSNLGTVLREQGKISEAKTSFQSAIRLNPRFAQAHNNLGTLLHEQCRTEEAISSFRKALKHEPRYAQAHFNLGVSLQSDGAHEQAFYHYQKALQIAPGMLEAVAAIAQLREKEGHYDEAVKQLKPYIEAGRVTPAIAIAFGILSRRTNMQSDGIRLLEQLLATHAIPPLQRQEIEFLLGDLYNDQEEYDTAFQHYHSGNKTRPQQFDSTANQRYIDAIVEYFDRPFSEPAIEAGKPTPIFIVGMPRSGTTLIEQILASHPDVYGAGELSWIGDLTRDLESTTGHKYPYLMAQISQQKLHEFGQKYHRKLKQLEPSAAFICDKMPHNFLFVGLIRAAIPAARIVHVMRNPLDVCLSIYFHNFNTNHPYSTDLFSLGQYYRQYEQLMQHWRKLYGENLHEIQYENLITDQETVSRRLLDYCGLRWNENCLEFHTSRRIVNTPSYDQVRQPVYKSSLDRWKNYDKHLAPLKAGLGIVQ</sequence>
<dbReference type="Gene3D" id="1.25.40.10">
    <property type="entry name" value="Tetratricopeptide repeat domain"/>
    <property type="match status" value="3"/>
</dbReference>
<dbReference type="SUPFAM" id="SSF48452">
    <property type="entry name" value="TPR-like"/>
    <property type="match status" value="1"/>
</dbReference>
<dbReference type="InterPro" id="IPR011990">
    <property type="entry name" value="TPR-like_helical_dom_sf"/>
</dbReference>
<dbReference type="Gene3D" id="3.40.50.300">
    <property type="entry name" value="P-loop containing nucleotide triphosphate hydrolases"/>
    <property type="match status" value="1"/>
</dbReference>
<feature type="repeat" description="TPR" evidence="1">
    <location>
        <begin position="53"/>
        <end position="86"/>
    </location>
</feature>
<feature type="repeat" description="TPR" evidence="1">
    <location>
        <begin position="121"/>
        <end position="154"/>
    </location>
</feature>
<feature type="repeat" description="TPR" evidence="1">
    <location>
        <begin position="295"/>
        <end position="328"/>
    </location>
</feature>
<keyword evidence="1" id="KW-0802">TPR repeat</keyword>
<dbReference type="PROSITE" id="PS50293">
    <property type="entry name" value="TPR_REGION"/>
    <property type="match status" value="4"/>
</dbReference>
<dbReference type="SMART" id="SM00028">
    <property type="entry name" value="TPR"/>
    <property type="match status" value="6"/>
</dbReference>
<feature type="repeat" description="TPR" evidence="1">
    <location>
        <begin position="87"/>
        <end position="120"/>
    </location>
</feature>
<accession>A0A1Z4VNL3</accession>
<keyword evidence="3" id="KW-1185">Reference proteome</keyword>
<dbReference type="PROSITE" id="PS50005">
    <property type="entry name" value="TPR"/>
    <property type="match status" value="6"/>
</dbReference>
<dbReference type="OrthoDB" id="9815894at2"/>
<reference evidence="2 3" key="1">
    <citation type="submission" date="2017-05" db="EMBL/GenBank/DDBJ databases">
        <title>Thiocyanate degradation by Thiohalobacter thiocyanaticus FOKN1.</title>
        <authorList>
            <person name="Oshiki M."/>
            <person name="Fukushima T."/>
            <person name="Kawano S."/>
            <person name="Nakagawa J."/>
        </authorList>
    </citation>
    <scope>NUCLEOTIDE SEQUENCE [LARGE SCALE GENOMIC DNA]</scope>
    <source>
        <strain evidence="2 3">FOKN1</strain>
    </source>
</reference>
<name>A0A1Z4VNL3_9GAMM</name>
<proteinExistence type="predicted"/>
<dbReference type="Pfam" id="PF00515">
    <property type="entry name" value="TPR_1"/>
    <property type="match status" value="1"/>
</dbReference>
<feature type="repeat" description="TPR" evidence="1">
    <location>
        <begin position="189"/>
        <end position="222"/>
    </location>
</feature>
<evidence type="ECO:0000313" key="3">
    <source>
        <dbReference type="Proteomes" id="UP000218765"/>
    </source>
</evidence>
<dbReference type="Proteomes" id="UP000218765">
    <property type="component" value="Chromosome"/>
</dbReference>
<dbReference type="AlphaFoldDB" id="A0A1Z4VNL3"/>